<dbReference type="PROSITE" id="PS00455">
    <property type="entry name" value="AMP_BINDING"/>
    <property type="match status" value="1"/>
</dbReference>
<dbReference type="InterPro" id="IPR036736">
    <property type="entry name" value="ACP-like_sf"/>
</dbReference>
<dbReference type="InterPro" id="IPR020806">
    <property type="entry name" value="PKS_PP-bd"/>
</dbReference>
<dbReference type="Pfam" id="PF00501">
    <property type="entry name" value="AMP-binding"/>
    <property type="match status" value="1"/>
</dbReference>
<dbReference type="InterPro" id="IPR045851">
    <property type="entry name" value="AMP-bd_C_sf"/>
</dbReference>
<dbReference type="OrthoDB" id="9803968at2"/>
<dbReference type="InterPro" id="IPR001031">
    <property type="entry name" value="Thioesterase"/>
</dbReference>
<dbReference type="Pfam" id="PF13193">
    <property type="entry name" value="AMP-binding_C"/>
    <property type="match status" value="1"/>
</dbReference>
<dbReference type="InterPro" id="IPR002376">
    <property type="entry name" value="Formyl_transf_N"/>
</dbReference>
<dbReference type="InterPro" id="IPR025110">
    <property type="entry name" value="AMP-bd_C"/>
</dbReference>
<dbReference type="Pfam" id="PF00550">
    <property type="entry name" value="PP-binding"/>
    <property type="match status" value="1"/>
</dbReference>
<sequence length="1400" mass="159831">MEIEVCLIGDDSLVIQCGNLLLKRHHRIRLVISSLDNVKEWATDHGFPWISSIEKLESIESFQVDYLFSIVNGRVLSEPIRQLARYYAINYHDSYLPKFAGLNSTSWALVQNEKEHGVTWHVMNDSIDEGEIIFQKKVPIYPNDTALTLNLRCYEYAISSFEELLKLIEARLVSPSRQNLENRSYFAANHHLPCFGYIDWRLFSAKTIERISRALTLGRYSNYVGTLKLLVADDYVIVSQAKLTDDFKGNDESLGKILAIEKDALVVSTLSQPIRFTCLLSKAGLMLEIEEWANSLNLKVGDNLPFYEVKEFEAQRKYHDTALGHERYWIKKIKAITEHSTFTYKNINKDKAFVRFDKPIQINALFPNKVFLNKTEMLLTAVFIYLLRLNQYERVTVALVHPEYKYLNSQFGSLFSTFIPLSFYKKGDFSFQDALDLTTKALMEVDKRPVFLSDITARHPELVGNTIDLQICINLAGDKDYCCQDNTVLYFNIDPLVGEVEISHRLYGAQLEALLLNATQHLMNILIQLVSYPYASVQKYCFLTQTERRTLIRDWGKGKFRYLSGQSLETLFEAQLAENSNKIAIYSANEETSYFQLNEMAEQIANELERQGVAQQSLIGLYLLRGVEMIAVILGILKAHCAYVPLDPKYPALRIEQIVEDSNLEYIFIQKNYWEDLSGFFAKQGKAIHLLEVEAILAQDLPQSRRPRPKLDIADKLAYVMFTSGTTGRAKGVMVTHKNIINYCKWFTETTHFDENCRIDFSSSIAFDLSIPCTLAPLLVGGALVIASNAQKTNPQHFLNHLKQHDVTHVELTPGYLEMLLHYPEDVVDLKTLHYVLLGADAVPTVDVMKWLSLCPDHQIINEYGSTETTVSVTSYFVIQDELVEESSVPIGRPGFNSTCYVLDQFKSLCPVGVKGELYVGGAQVSRGYINRAELTQDKFIKANFSQINEILYRTGDIVCWLPGGDLQFFGRNDHQVKIQGYRIELPAIEATLAKMPGILQAVVVVMKNRLKVSYLRAYLVTDKQERTTKDLSDYLGQYLPRYMIPSEFFLIKFIPLKENEKIDFAALERQNYQLLQLDELATNSDLNSYEVVVTRLWQQVFHSVIHSIHDDFFAMGGDSLMALQLISSLKEHYAVNLPLQLVFEYPTIASLALRIEQILSTKDIHVQITYPNLLVKLAEGGEKIPLFLVHPVGGSVFWYKQLASYLQGKYTVYGIQDLNVDGVTHQFKTLEDMAGFYLQEIKKVYKGDNYCLGGASFGATVAFEMAKQLIHDNKAIQFLGLFDGWAHYPSHILYDDTRLLLSKAEANEQLLNPEIKQSLSKLEKYRKELLTDYKLSGLQVNATLFKANEIWPSFKAIDDAHNGWQPYIEGNLLRCNVPGNHETMFFEPNVQVLASQLFL</sequence>
<keyword evidence="5" id="KW-1185">Reference proteome</keyword>
<dbReference type="Proteomes" id="UP000044071">
    <property type="component" value="Unassembled WGS sequence"/>
</dbReference>
<dbReference type="NCBIfam" id="TIGR01733">
    <property type="entry name" value="AA-adenyl-dom"/>
    <property type="match status" value="1"/>
</dbReference>
<dbReference type="InterPro" id="IPR005793">
    <property type="entry name" value="Formyl_trans_C"/>
</dbReference>
<dbReference type="GO" id="GO:0031177">
    <property type="term" value="F:phosphopantetheine binding"/>
    <property type="evidence" value="ECO:0007669"/>
    <property type="project" value="InterPro"/>
</dbReference>
<dbReference type="PROSITE" id="PS50075">
    <property type="entry name" value="CARRIER"/>
    <property type="match status" value="1"/>
</dbReference>
<dbReference type="SUPFAM" id="SSF50486">
    <property type="entry name" value="FMT C-terminal domain-like"/>
    <property type="match status" value="1"/>
</dbReference>
<reference evidence="4 5" key="1">
    <citation type="submission" date="2014-06" db="EMBL/GenBank/DDBJ databases">
        <authorList>
            <person name="Urmite Genomes Urmite Genomes"/>
        </authorList>
    </citation>
    <scope>NUCLEOTIDE SEQUENCE [LARGE SCALE GENOMIC DNA]</scope>
</reference>
<feature type="domain" description="Carrier" evidence="3">
    <location>
        <begin position="1085"/>
        <end position="1160"/>
    </location>
</feature>
<evidence type="ECO:0000313" key="5">
    <source>
        <dbReference type="Proteomes" id="UP000044071"/>
    </source>
</evidence>
<dbReference type="EMBL" id="CCSB01000002">
    <property type="protein sequence ID" value="CDZ77750.1"/>
    <property type="molecule type" value="Genomic_DNA"/>
</dbReference>
<name>A0A078KTE3_9GAMM</name>
<dbReference type="GO" id="GO:0003824">
    <property type="term" value="F:catalytic activity"/>
    <property type="evidence" value="ECO:0007669"/>
    <property type="project" value="InterPro"/>
</dbReference>
<evidence type="ECO:0000256" key="1">
    <source>
        <dbReference type="ARBA" id="ARBA00022450"/>
    </source>
</evidence>
<dbReference type="Gene3D" id="3.30.300.30">
    <property type="match status" value="1"/>
</dbReference>
<dbReference type="Gene3D" id="3.40.50.1820">
    <property type="entry name" value="alpha/beta hydrolase"/>
    <property type="match status" value="1"/>
</dbReference>
<dbReference type="InterPro" id="IPR020845">
    <property type="entry name" value="AMP-binding_CS"/>
</dbReference>
<dbReference type="InterPro" id="IPR009081">
    <property type="entry name" value="PP-bd_ACP"/>
</dbReference>
<dbReference type="GO" id="GO:0043041">
    <property type="term" value="P:amino acid activation for nonribosomal peptide biosynthetic process"/>
    <property type="evidence" value="ECO:0007669"/>
    <property type="project" value="TreeGrafter"/>
</dbReference>
<dbReference type="SUPFAM" id="SSF53474">
    <property type="entry name" value="alpha/beta-Hydrolases"/>
    <property type="match status" value="1"/>
</dbReference>
<dbReference type="Pfam" id="PF00975">
    <property type="entry name" value="Thioesterase"/>
    <property type="match status" value="1"/>
</dbReference>
<dbReference type="RefSeq" id="WP_052403233.1">
    <property type="nucleotide sequence ID" value="NZ_CCVW01000002.1"/>
</dbReference>
<dbReference type="Gene3D" id="2.30.38.10">
    <property type="entry name" value="Luciferase, Domain 3"/>
    <property type="match status" value="1"/>
</dbReference>
<dbReference type="PANTHER" id="PTHR45527">
    <property type="entry name" value="NONRIBOSOMAL PEPTIDE SYNTHETASE"/>
    <property type="match status" value="1"/>
</dbReference>
<dbReference type="SMART" id="SM00823">
    <property type="entry name" value="PKS_PP"/>
    <property type="match status" value="1"/>
</dbReference>
<evidence type="ECO:0000259" key="3">
    <source>
        <dbReference type="PROSITE" id="PS50075"/>
    </source>
</evidence>
<dbReference type="PANTHER" id="PTHR45527:SF1">
    <property type="entry name" value="FATTY ACID SYNTHASE"/>
    <property type="match status" value="1"/>
</dbReference>
<dbReference type="GO" id="GO:0044550">
    <property type="term" value="P:secondary metabolite biosynthetic process"/>
    <property type="evidence" value="ECO:0007669"/>
    <property type="project" value="TreeGrafter"/>
</dbReference>
<dbReference type="Pfam" id="PF00551">
    <property type="entry name" value="Formyl_trans_N"/>
    <property type="match status" value="1"/>
</dbReference>
<dbReference type="GO" id="GO:0005737">
    <property type="term" value="C:cytoplasm"/>
    <property type="evidence" value="ECO:0007669"/>
    <property type="project" value="TreeGrafter"/>
</dbReference>
<dbReference type="InterPro" id="IPR036477">
    <property type="entry name" value="Formyl_transf_N_sf"/>
</dbReference>
<dbReference type="SUPFAM" id="SSF47336">
    <property type="entry name" value="ACP-like"/>
    <property type="match status" value="1"/>
</dbReference>
<dbReference type="STRING" id="1034943.BN59_02040"/>
<evidence type="ECO:0000256" key="2">
    <source>
        <dbReference type="ARBA" id="ARBA00022553"/>
    </source>
</evidence>
<organism evidence="4 5">
    <name type="scientific">Legionella massiliensis</name>
    <dbReference type="NCBI Taxonomy" id="1034943"/>
    <lineage>
        <taxon>Bacteria</taxon>
        <taxon>Pseudomonadati</taxon>
        <taxon>Pseudomonadota</taxon>
        <taxon>Gammaproteobacteria</taxon>
        <taxon>Legionellales</taxon>
        <taxon>Legionellaceae</taxon>
        <taxon>Legionella</taxon>
    </lineage>
</organism>
<protein>
    <submittedName>
        <fullName evidence="4">Dimodular nonribosomal peptide synthase</fullName>
    </submittedName>
</protein>
<dbReference type="Gene3D" id="3.40.50.12230">
    <property type="match status" value="1"/>
</dbReference>
<keyword evidence="1" id="KW-0596">Phosphopantetheine</keyword>
<dbReference type="Gene3D" id="1.10.1200.10">
    <property type="entry name" value="ACP-like"/>
    <property type="match status" value="1"/>
</dbReference>
<dbReference type="InterPro" id="IPR000873">
    <property type="entry name" value="AMP-dep_synth/lig_dom"/>
</dbReference>
<keyword evidence="2" id="KW-0597">Phosphoprotein</keyword>
<gene>
    <name evidence="4" type="primary">dhbF</name>
    <name evidence="4" type="ORF">BN59_02040</name>
</gene>
<proteinExistence type="predicted"/>
<dbReference type="PROSITE" id="PS00012">
    <property type="entry name" value="PHOSPHOPANTETHEINE"/>
    <property type="match status" value="1"/>
</dbReference>
<dbReference type="InterPro" id="IPR029058">
    <property type="entry name" value="AB_hydrolase_fold"/>
</dbReference>
<dbReference type="eggNOG" id="COG1020">
    <property type="taxonomic scope" value="Bacteria"/>
</dbReference>
<accession>A0A078KTE3</accession>
<evidence type="ECO:0000313" key="4">
    <source>
        <dbReference type="EMBL" id="CDZ77750.1"/>
    </source>
</evidence>
<dbReference type="InterPro" id="IPR011034">
    <property type="entry name" value="Formyl_transferase-like_C_sf"/>
</dbReference>
<dbReference type="InterPro" id="IPR010071">
    <property type="entry name" value="AA_adenyl_dom"/>
</dbReference>
<dbReference type="Pfam" id="PF02911">
    <property type="entry name" value="Formyl_trans_C"/>
    <property type="match status" value="1"/>
</dbReference>
<dbReference type="SUPFAM" id="SSF53328">
    <property type="entry name" value="Formyltransferase"/>
    <property type="match status" value="1"/>
</dbReference>
<dbReference type="CDD" id="cd05930">
    <property type="entry name" value="A_NRPS"/>
    <property type="match status" value="1"/>
</dbReference>
<dbReference type="InterPro" id="IPR006162">
    <property type="entry name" value="Ppantetheine_attach_site"/>
</dbReference>
<dbReference type="Gene3D" id="3.40.50.980">
    <property type="match status" value="2"/>
</dbReference>
<dbReference type="SUPFAM" id="SSF56801">
    <property type="entry name" value="Acetyl-CoA synthetase-like"/>
    <property type="match status" value="1"/>
</dbReference>